<dbReference type="OrthoDB" id="5329602at2"/>
<organism evidence="2 5">
    <name type="scientific">Helicobacter muridarum</name>
    <dbReference type="NCBI Taxonomy" id="216"/>
    <lineage>
        <taxon>Bacteria</taxon>
        <taxon>Pseudomonadati</taxon>
        <taxon>Campylobacterota</taxon>
        <taxon>Epsilonproteobacteria</taxon>
        <taxon>Campylobacterales</taxon>
        <taxon>Helicobacteraceae</taxon>
        <taxon>Helicobacter</taxon>
    </lineage>
</organism>
<dbReference type="Pfam" id="PF02581">
    <property type="entry name" value="TMP-TENI"/>
    <property type="match status" value="1"/>
</dbReference>
<dbReference type="RefSeq" id="WP_081955657.1">
    <property type="nucleotide sequence ID" value="NZ_FZMM01000018.1"/>
</dbReference>
<accession>A0A377PUZ6</accession>
<evidence type="ECO:0000313" key="4">
    <source>
        <dbReference type="Proteomes" id="UP000029922"/>
    </source>
</evidence>
<evidence type="ECO:0000259" key="1">
    <source>
        <dbReference type="Pfam" id="PF02581"/>
    </source>
</evidence>
<dbReference type="Proteomes" id="UP000029922">
    <property type="component" value="Unassembled WGS sequence"/>
</dbReference>
<dbReference type="Proteomes" id="UP000255139">
    <property type="component" value="Unassembled WGS sequence"/>
</dbReference>
<dbReference type="EMBL" id="UGJE01000002">
    <property type="protein sequence ID" value="STQ86224.1"/>
    <property type="molecule type" value="Genomic_DNA"/>
</dbReference>
<dbReference type="InterPro" id="IPR013785">
    <property type="entry name" value="Aldolase_TIM"/>
</dbReference>
<evidence type="ECO:0000313" key="2">
    <source>
        <dbReference type="EMBL" id="STQ86224.1"/>
    </source>
</evidence>
<dbReference type="InterPro" id="IPR036206">
    <property type="entry name" value="ThiamineP_synth_sf"/>
</dbReference>
<reference evidence="3 4" key="1">
    <citation type="journal article" date="2014" name="Genome Announc.">
        <title>Draft genome sequences of eight enterohepatic helicobacter species isolated from both laboratory and wild rodents.</title>
        <authorList>
            <person name="Sheh A."/>
            <person name="Shen Z."/>
            <person name="Fox J.G."/>
        </authorList>
    </citation>
    <scope>NUCLEOTIDE SEQUENCE [LARGE SCALE GENOMIC DNA]</scope>
    <source>
        <strain evidence="3 4">ST1</strain>
    </source>
</reference>
<evidence type="ECO:0000313" key="3">
    <source>
        <dbReference type="EMBL" id="TLE01610.1"/>
    </source>
</evidence>
<name>A0A377PUZ6_9HELI</name>
<dbReference type="AlphaFoldDB" id="A0A377PUZ6"/>
<dbReference type="GO" id="GO:0009228">
    <property type="term" value="P:thiamine biosynthetic process"/>
    <property type="evidence" value="ECO:0007669"/>
    <property type="project" value="UniProtKB-KW"/>
</dbReference>
<protein>
    <submittedName>
        <fullName evidence="2">Thiamine monophosphate synthase</fullName>
    </submittedName>
</protein>
<keyword evidence="5" id="KW-1185">Reference proteome</keyword>
<gene>
    <name evidence="3" type="ORF">LS73_000240</name>
    <name evidence="2" type="ORF">NCTC12714_01028</name>
</gene>
<dbReference type="SUPFAM" id="SSF51391">
    <property type="entry name" value="Thiamin phosphate synthase"/>
    <property type="match status" value="1"/>
</dbReference>
<sequence length="225" mass="25170">MMFAYLITSKDYYGDLSDSNLSYFKQKIIYANNKIAKLNIGFATSIKLKFACLRYNNSYNAKQILSSKEWNLIRTFLSICETLNIVATINLSHAKLDILHIMQDNGMSAGIHLKDADMPLIEKVLPLLTKSNKTNENLTPLIYSAHSIDNVKMSIKLGADFATISPIFYEKNGNKALGIKIFGELDSRLKSRIIALGGITTDKKVLLIQQCKIAGFASIGYFLQN</sequence>
<dbReference type="InterPro" id="IPR022998">
    <property type="entry name" value="ThiamineP_synth_TenI"/>
</dbReference>
<dbReference type="Gene3D" id="3.20.20.70">
    <property type="entry name" value="Aldolase class I"/>
    <property type="match status" value="1"/>
</dbReference>
<feature type="domain" description="Thiamine phosphate synthase/TenI" evidence="1">
    <location>
        <begin position="109"/>
        <end position="219"/>
    </location>
</feature>
<dbReference type="EMBL" id="JRPD02000001">
    <property type="protein sequence ID" value="TLE01610.1"/>
    <property type="molecule type" value="Genomic_DNA"/>
</dbReference>
<evidence type="ECO:0000313" key="5">
    <source>
        <dbReference type="Proteomes" id="UP000255139"/>
    </source>
</evidence>
<proteinExistence type="predicted"/>
<reference evidence="2 5" key="2">
    <citation type="submission" date="2018-06" db="EMBL/GenBank/DDBJ databases">
        <authorList>
            <consortium name="Pathogen Informatics"/>
            <person name="Doyle S."/>
        </authorList>
    </citation>
    <scope>NUCLEOTIDE SEQUENCE [LARGE SCALE GENOMIC DNA]</scope>
    <source>
        <strain evidence="2 5">NCTC12714</strain>
    </source>
</reference>